<keyword evidence="2" id="KW-1185">Reference proteome</keyword>
<accession>A0A2D0LC84</accession>
<gene>
    <name evidence="1" type="ORF">Xkoz_01952</name>
</gene>
<sequence>MNGFFGGVVYPEIIDDFTGFVDKLIEKWAIYVLGL</sequence>
<name>A0A2D0LC84_9GAMM</name>
<reference evidence="1 2" key="1">
    <citation type="journal article" date="2017" name="Nat. Microbiol.">
        <title>Natural product diversity associated with the nematode symbionts Photorhabdus and Xenorhabdus.</title>
        <authorList>
            <person name="Tobias N.J."/>
            <person name="Wolff H."/>
            <person name="Djahanschiri B."/>
            <person name="Grundmann F."/>
            <person name="Kronenwerth M."/>
            <person name="Shi Y.M."/>
            <person name="Simonyi S."/>
            <person name="Grun P."/>
            <person name="Shapiro-Ilan D."/>
            <person name="Pidot S.J."/>
            <person name="Stinear T.P."/>
            <person name="Ebersberger I."/>
            <person name="Bode H.B."/>
        </authorList>
    </citation>
    <scope>NUCLEOTIDE SEQUENCE [LARGE SCALE GENOMIC DNA]</scope>
    <source>
        <strain evidence="1 2">DSM 17907</strain>
    </source>
</reference>
<dbReference type="Proteomes" id="UP000221101">
    <property type="component" value="Unassembled WGS sequence"/>
</dbReference>
<organism evidence="1 2">
    <name type="scientific">Xenorhabdus kozodoii</name>
    <dbReference type="NCBI Taxonomy" id="351676"/>
    <lineage>
        <taxon>Bacteria</taxon>
        <taxon>Pseudomonadati</taxon>
        <taxon>Pseudomonadota</taxon>
        <taxon>Gammaproteobacteria</taxon>
        <taxon>Enterobacterales</taxon>
        <taxon>Morganellaceae</taxon>
        <taxon>Xenorhabdus</taxon>
    </lineage>
</organism>
<dbReference type="AlphaFoldDB" id="A0A2D0LC84"/>
<evidence type="ECO:0000313" key="1">
    <source>
        <dbReference type="EMBL" id="PHM73299.1"/>
    </source>
</evidence>
<comment type="caution">
    <text evidence="1">The sequence shown here is derived from an EMBL/GenBank/DDBJ whole genome shotgun (WGS) entry which is preliminary data.</text>
</comment>
<evidence type="ECO:0000313" key="2">
    <source>
        <dbReference type="Proteomes" id="UP000221101"/>
    </source>
</evidence>
<protein>
    <submittedName>
        <fullName evidence="1">Uncharacterized protein</fullName>
    </submittedName>
</protein>
<dbReference type="EMBL" id="NJCX01000012">
    <property type="protein sequence ID" value="PHM73299.1"/>
    <property type="molecule type" value="Genomic_DNA"/>
</dbReference>
<proteinExistence type="predicted"/>